<keyword evidence="2" id="KW-1185">Reference proteome</keyword>
<reference evidence="1" key="1">
    <citation type="submission" date="2020-03" db="EMBL/GenBank/DDBJ databases">
        <authorList>
            <person name="Weist P."/>
        </authorList>
    </citation>
    <scope>NUCLEOTIDE SEQUENCE</scope>
</reference>
<sequence>MCGGIIPILSHGTFLLIKATPFVLYDGQSKHQVLGLLSTCGLQRWRSIKNILDAAKRSYCLLWLKRGEEWLSVYLDTKTVGGKQTQRNIANCTEPTPAEPVGVQDLFAEIEIRVAWWRKADAQEKMEKRQKSGQLDCEKCGLLDGGVVGDFGGGGFMQERREVKEHSI</sequence>
<evidence type="ECO:0000313" key="2">
    <source>
        <dbReference type="Proteomes" id="UP001153269"/>
    </source>
</evidence>
<name>A0A9N7Y6H8_PLEPL</name>
<organism evidence="1 2">
    <name type="scientific">Pleuronectes platessa</name>
    <name type="common">European plaice</name>
    <dbReference type="NCBI Taxonomy" id="8262"/>
    <lineage>
        <taxon>Eukaryota</taxon>
        <taxon>Metazoa</taxon>
        <taxon>Chordata</taxon>
        <taxon>Craniata</taxon>
        <taxon>Vertebrata</taxon>
        <taxon>Euteleostomi</taxon>
        <taxon>Actinopterygii</taxon>
        <taxon>Neopterygii</taxon>
        <taxon>Teleostei</taxon>
        <taxon>Neoteleostei</taxon>
        <taxon>Acanthomorphata</taxon>
        <taxon>Carangaria</taxon>
        <taxon>Pleuronectiformes</taxon>
        <taxon>Pleuronectoidei</taxon>
        <taxon>Pleuronectidae</taxon>
        <taxon>Pleuronectes</taxon>
    </lineage>
</organism>
<dbReference type="Proteomes" id="UP001153269">
    <property type="component" value="Unassembled WGS sequence"/>
</dbReference>
<proteinExistence type="predicted"/>
<evidence type="ECO:0000313" key="1">
    <source>
        <dbReference type="EMBL" id="CAB1414392.1"/>
    </source>
</evidence>
<dbReference type="AlphaFoldDB" id="A0A9N7Y6H8"/>
<protein>
    <submittedName>
        <fullName evidence="1">Uncharacterized protein</fullName>
    </submittedName>
</protein>
<accession>A0A9N7Y6H8</accession>
<comment type="caution">
    <text evidence="1">The sequence shown here is derived from an EMBL/GenBank/DDBJ whole genome shotgun (WGS) entry which is preliminary data.</text>
</comment>
<dbReference type="EMBL" id="CADEAL010000102">
    <property type="protein sequence ID" value="CAB1414392.1"/>
    <property type="molecule type" value="Genomic_DNA"/>
</dbReference>
<gene>
    <name evidence="1" type="ORF">PLEPLA_LOCUS2101</name>
</gene>